<dbReference type="PIRSF" id="PIRSF002773">
    <property type="entry name" value="ABC_prm/ATPase_B"/>
    <property type="match status" value="1"/>
</dbReference>
<keyword evidence="5" id="KW-0547">Nucleotide-binding</keyword>
<evidence type="ECO:0000259" key="12">
    <source>
        <dbReference type="PROSITE" id="PS50893"/>
    </source>
</evidence>
<dbReference type="PANTHER" id="PTHR43394">
    <property type="entry name" value="ATP-DEPENDENT PERMEASE MDL1, MITOCHONDRIAL"/>
    <property type="match status" value="1"/>
</dbReference>
<keyword evidence="7" id="KW-0653">Protein transport</keyword>
<feature type="transmembrane region" description="Helical" evidence="11">
    <location>
        <begin position="389"/>
        <end position="409"/>
    </location>
</feature>
<dbReference type="InterPro" id="IPR039421">
    <property type="entry name" value="Type_1_exporter"/>
</dbReference>
<evidence type="ECO:0000259" key="13">
    <source>
        <dbReference type="PROSITE" id="PS50929"/>
    </source>
</evidence>
<feature type="domain" description="ABC transmembrane type-1" evidence="13">
    <location>
        <begin position="160"/>
        <end position="450"/>
    </location>
</feature>
<keyword evidence="15" id="KW-1185">Reference proteome</keyword>
<feature type="transmembrane region" description="Helical" evidence="11">
    <location>
        <begin position="12"/>
        <end position="34"/>
    </location>
</feature>
<dbReference type="Ensembl" id="ENSSAUT00010051915.1">
    <property type="protein sequence ID" value="ENSSAUP00010049342.1"/>
    <property type="gene ID" value="ENSSAUG00010020600.1"/>
</dbReference>
<dbReference type="Gene3D" id="1.20.1560.10">
    <property type="entry name" value="ABC transporter type 1, transmembrane domain"/>
    <property type="match status" value="2"/>
</dbReference>
<keyword evidence="6" id="KW-0067">ATP-binding</keyword>
<evidence type="ECO:0000256" key="1">
    <source>
        <dbReference type="ARBA" id="ARBA00004127"/>
    </source>
</evidence>
<dbReference type="SMART" id="SM00382">
    <property type="entry name" value="AAA"/>
    <property type="match status" value="1"/>
</dbReference>
<dbReference type="SUPFAM" id="SSF90123">
    <property type="entry name" value="ABC transporter transmembrane region"/>
    <property type="match status" value="1"/>
</dbReference>
<name>A0A671XDZ7_SPAAU</name>
<evidence type="ECO:0000256" key="11">
    <source>
        <dbReference type="SAM" id="Phobius"/>
    </source>
</evidence>
<keyword evidence="7" id="KW-0571">Peptide transport</keyword>
<dbReference type="GO" id="GO:0005524">
    <property type="term" value="F:ATP binding"/>
    <property type="evidence" value="ECO:0007669"/>
    <property type="project" value="UniProtKB-KW"/>
</dbReference>
<dbReference type="InterPro" id="IPR027417">
    <property type="entry name" value="P-loop_NTPase"/>
</dbReference>
<keyword evidence="10 11" id="KW-0472">Membrane</keyword>
<feature type="transmembrane region" description="Helical" evidence="11">
    <location>
        <begin position="40"/>
        <end position="63"/>
    </location>
</feature>
<dbReference type="PROSITE" id="PS50929">
    <property type="entry name" value="ABC_TM1F"/>
    <property type="match status" value="1"/>
</dbReference>
<dbReference type="GO" id="GO:0012505">
    <property type="term" value="C:endomembrane system"/>
    <property type="evidence" value="ECO:0007669"/>
    <property type="project" value="UniProtKB-SubCell"/>
</dbReference>
<feature type="transmembrane region" description="Helical" evidence="11">
    <location>
        <begin position="156"/>
        <end position="176"/>
    </location>
</feature>
<accession>A0A671XDZ7</accession>
<evidence type="ECO:0000256" key="10">
    <source>
        <dbReference type="ARBA" id="ARBA00023136"/>
    </source>
</evidence>
<keyword evidence="4 11" id="KW-0812">Transmembrane</keyword>
<comment type="subcellular location">
    <subcellularLocation>
        <location evidence="1">Endomembrane system</location>
        <topology evidence="1">Multi-pass membrane protein</topology>
    </subcellularLocation>
</comment>
<feature type="domain" description="ABC transporter" evidence="12">
    <location>
        <begin position="483"/>
        <end position="718"/>
    </location>
</feature>
<dbReference type="InterPro" id="IPR003593">
    <property type="entry name" value="AAA+_ATPase"/>
</dbReference>
<dbReference type="InterPro" id="IPR011527">
    <property type="entry name" value="ABC1_TM_dom"/>
</dbReference>
<dbReference type="AlphaFoldDB" id="A0A671XDZ7"/>
<evidence type="ECO:0000256" key="2">
    <source>
        <dbReference type="ARBA" id="ARBA00006493"/>
    </source>
</evidence>
<keyword evidence="9 11" id="KW-1133">Transmembrane helix</keyword>
<dbReference type="InterPro" id="IPR036640">
    <property type="entry name" value="ABC1_TM_sf"/>
</dbReference>
<keyword evidence="8" id="KW-1278">Translocase</keyword>
<dbReference type="FunFam" id="1.20.1560.10:FF:000058">
    <property type="entry name" value="ABC transporter B family member 25"/>
    <property type="match status" value="1"/>
</dbReference>
<reference evidence="14" key="2">
    <citation type="submission" date="2025-08" db="UniProtKB">
        <authorList>
            <consortium name="Ensembl"/>
        </authorList>
    </citation>
    <scope>IDENTIFICATION</scope>
</reference>
<keyword evidence="3" id="KW-0813">Transport</keyword>
<dbReference type="GeneTree" id="ENSGT00940000155431"/>
<dbReference type="Gene3D" id="3.40.50.300">
    <property type="entry name" value="P-loop containing nucleotide triphosphate hydrolases"/>
    <property type="match status" value="1"/>
</dbReference>
<dbReference type="Pfam" id="PF00664">
    <property type="entry name" value="ABC_membrane"/>
    <property type="match status" value="1"/>
</dbReference>
<dbReference type="SUPFAM" id="SSF52540">
    <property type="entry name" value="P-loop containing nucleoside triphosphate hydrolases"/>
    <property type="match status" value="1"/>
</dbReference>
<evidence type="ECO:0000256" key="7">
    <source>
        <dbReference type="ARBA" id="ARBA00022856"/>
    </source>
</evidence>
<evidence type="ECO:0000313" key="14">
    <source>
        <dbReference type="Ensembl" id="ENSSAUP00010049342.1"/>
    </source>
</evidence>
<dbReference type="PANTHER" id="PTHR43394:SF14">
    <property type="entry name" value="TRANSPORTER 2, ATP BINDING CASSETTE SUBFAMILY B"/>
    <property type="match status" value="1"/>
</dbReference>
<comment type="similarity">
    <text evidence="2">Belongs to the ABC transporter superfamily. ABCB family. MHC peptide exporter (TC 3.A.1.209) subfamily.</text>
</comment>
<feature type="transmembrane region" description="Helical" evidence="11">
    <location>
        <begin position="196"/>
        <end position="213"/>
    </location>
</feature>
<gene>
    <name evidence="14" type="primary">LOC115578997</name>
</gene>
<evidence type="ECO:0000256" key="6">
    <source>
        <dbReference type="ARBA" id="ARBA00022840"/>
    </source>
</evidence>
<proteinExistence type="inferred from homology"/>
<evidence type="ECO:0000256" key="8">
    <source>
        <dbReference type="ARBA" id="ARBA00022967"/>
    </source>
</evidence>
<organism evidence="14 15">
    <name type="scientific">Sparus aurata</name>
    <name type="common">Gilthead sea bream</name>
    <dbReference type="NCBI Taxonomy" id="8175"/>
    <lineage>
        <taxon>Eukaryota</taxon>
        <taxon>Metazoa</taxon>
        <taxon>Chordata</taxon>
        <taxon>Craniata</taxon>
        <taxon>Vertebrata</taxon>
        <taxon>Euteleostomi</taxon>
        <taxon>Actinopterygii</taxon>
        <taxon>Neopterygii</taxon>
        <taxon>Teleostei</taxon>
        <taxon>Neoteleostei</taxon>
        <taxon>Acanthomorphata</taxon>
        <taxon>Eupercaria</taxon>
        <taxon>Spariformes</taxon>
        <taxon>Sparidae</taxon>
        <taxon>Sparus</taxon>
    </lineage>
</organism>
<dbReference type="Pfam" id="PF00005">
    <property type="entry name" value="ABC_tran"/>
    <property type="match status" value="1"/>
</dbReference>
<reference evidence="14" key="3">
    <citation type="submission" date="2025-09" db="UniProtKB">
        <authorList>
            <consortium name="Ensembl"/>
        </authorList>
    </citation>
    <scope>IDENTIFICATION</scope>
</reference>
<sequence>MAGNTATVIRKVITLILAVCVDLSLFYASGFAVANSVFGHVARLWVCAVLRFSALSAVTLLSLGHLTPLLIRLITAHSLLPAVLETGTKALYHEETQCGLLPDTRGWLMGAGASLAAALFWEITIPDSDDAEAGKEKKQKARELFMRVLYLYKPDYLLLLAGLVFLTLAVLCEMFIPFYTGRVIDILGSQYQPNEFISAVLFMGLFSLGRYVTVFSLHIRPSVCTSVSAGCRGGVLLCAISSYTCRIKVKLFGALTKQEIGFFETTKTGEITSRLSKDTNLMGRTVCLNVNVLLRTFIKTMGMISLMMTLSWKLTFLVLMETPITDNLFNSFLTFLQDSIAQANEAANEAVSGIRVVHSFNTEKHEARRYDDRLMDTHTLKTRRDTVRAIYLLARRLTGLGMTVFMLYYGRLFIRSGQMTTGNLVSFILYQSDLGKNIRTLTYIFGDMLNSVGAAGKVFEYLDRKPQVSTEGTLKPDRLTGHISFRDLSFAYPAYPEKTVLQDFSLELKSGQMTALVGPSGEGKSTCASLLQRFYEPQDGDILLDNKPLKSYDHRFLHKKIAVVSQEPVLFSGSIRDNIAYGLTECSLDEIQEAARKANAQDFIKQLDKGYDTEVGEGGSQLAKSEKQRIAIARALVRQPQLLILDEVTSSLDAESENKVQQALASCPNQTLLVIAHRLKTIEKADQIVVIGDGRVQERGTHQELMDRKGSYYKLREKLFTEGNSPQRQADAVA</sequence>
<evidence type="ECO:0000313" key="15">
    <source>
        <dbReference type="Proteomes" id="UP000472265"/>
    </source>
</evidence>
<dbReference type="GO" id="GO:0016887">
    <property type="term" value="F:ATP hydrolysis activity"/>
    <property type="evidence" value="ECO:0007669"/>
    <property type="project" value="InterPro"/>
</dbReference>
<dbReference type="InterPro" id="IPR003439">
    <property type="entry name" value="ABC_transporter-like_ATP-bd"/>
</dbReference>
<evidence type="ECO:0000256" key="4">
    <source>
        <dbReference type="ARBA" id="ARBA00022692"/>
    </source>
</evidence>
<protein>
    <submittedName>
        <fullName evidence="14">Transporter associated with antigen processing, subunit type a</fullName>
    </submittedName>
</protein>
<reference evidence="14" key="1">
    <citation type="submission" date="2021-04" db="EMBL/GenBank/DDBJ databases">
        <authorList>
            <consortium name="Wellcome Sanger Institute Data Sharing"/>
        </authorList>
    </citation>
    <scope>NUCLEOTIDE SEQUENCE [LARGE SCALE GENOMIC DNA]</scope>
</reference>
<dbReference type="GO" id="GO:0015421">
    <property type="term" value="F:ABC-type oligopeptide transporter activity"/>
    <property type="evidence" value="ECO:0007669"/>
    <property type="project" value="TreeGrafter"/>
</dbReference>
<dbReference type="GO" id="GO:0016020">
    <property type="term" value="C:membrane"/>
    <property type="evidence" value="ECO:0007669"/>
    <property type="project" value="InterPro"/>
</dbReference>
<dbReference type="Proteomes" id="UP000472265">
    <property type="component" value="Chromosome 3"/>
</dbReference>
<evidence type="ECO:0000256" key="3">
    <source>
        <dbReference type="ARBA" id="ARBA00022448"/>
    </source>
</evidence>
<dbReference type="PROSITE" id="PS50893">
    <property type="entry name" value="ABC_TRANSPORTER_2"/>
    <property type="match status" value="1"/>
</dbReference>
<evidence type="ECO:0000256" key="5">
    <source>
        <dbReference type="ARBA" id="ARBA00022741"/>
    </source>
</evidence>
<evidence type="ECO:0000256" key="9">
    <source>
        <dbReference type="ARBA" id="ARBA00022989"/>
    </source>
</evidence>
<dbReference type="FunFam" id="3.40.50.300:FF:000140">
    <property type="entry name" value="Lipid A export ATP-binding/permease protein MsbA"/>
    <property type="match status" value="1"/>
</dbReference>